<comment type="caution">
    <text evidence="1">The sequence shown here is derived from an EMBL/GenBank/DDBJ whole genome shotgun (WGS) entry which is preliminary data.</text>
</comment>
<sequence>MDRTDFLFGELKSRFGTVKRARGNFLYTASGVRLTDLYREGGRAVLGWPSQESAVTVFKNVLSRGITGSYITDFTYALDKAVSMLFNSSRRCIAFSFKEDACAFAEEKFSDSFVWFRPWNTDVSVAEKSCILFEPVFPWAENTVLACIDSDWKGFEGAVTERSVQLSAPLCAAVTRSVYNLIKALQVYEEKNWFLYDTVLNPYFTRKGPWLYSKIPEDSYDEFVLHCLDCHIVVSPDPDVLSAVPFGVQKGVFDLLKKNPFGRR</sequence>
<gene>
    <name evidence="1" type="ORF">HNP77_002003</name>
</gene>
<keyword evidence="2" id="KW-1185">Reference proteome</keyword>
<accession>A0A840SJS6</accession>
<dbReference type="RefSeq" id="WP_184653042.1">
    <property type="nucleotide sequence ID" value="NZ_JACHFR010000003.1"/>
</dbReference>
<name>A0A840SJS6_9SPIR</name>
<evidence type="ECO:0000313" key="2">
    <source>
        <dbReference type="Proteomes" id="UP000578697"/>
    </source>
</evidence>
<dbReference type="Proteomes" id="UP000578697">
    <property type="component" value="Unassembled WGS sequence"/>
</dbReference>
<proteinExistence type="predicted"/>
<protein>
    <submittedName>
        <fullName evidence="1">Uncharacterized protein</fullName>
    </submittedName>
</protein>
<dbReference type="EMBL" id="JACHFR010000003">
    <property type="protein sequence ID" value="MBB5219621.1"/>
    <property type="molecule type" value="Genomic_DNA"/>
</dbReference>
<dbReference type="AlphaFoldDB" id="A0A840SJS6"/>
<organism evidence="1 2">
    <name type="scientific">Treponema rectale</name>
    <dbReference type="NCBI Taxonomy" id="744512"/>
    <lineage>
        <taxon>Bacteria</taxon>
        <taxon>Pseudomonadati</taxon>
        <taxon>Spirochaetota</taxon>
        <taxon>Spirochaetia</taxon>
        <taxon>Spirochaetales</taxon>
        <taxon>Treponemataceae</taxon>
        <taxon>Treponema</taxon>
    </lineage>
</organism>
<reference evidence="1 2" key="1">
    <citation type="submission" date="2020-08" db="EMBL/GenBank/DDBJ databases">
        <title>Genomic Encyclopedia of Type Strains, Phase IV (KMG-IV): sequencing the most valuable type-strain genomes for metagenomic binning, comparative biology and taxonomic classification.</title>
        <authorList>
            <person name="Goeker M."/>
        </authorList>
    </citation>
    <scope>NUCLEOTIDE SEQUENCE [LARGE SCALE GENOMIC DNA]</scope>
    <source>
        <strain evidence="1 2">DSM 103679</strain>
    </source>
</reference>
<evidence type="ECO:0000313" key="1">
    <source>
        <dbReference type="EMBL" id="MBB5219621.1"/>
    </source>
</evidence>